<dbReference type="GO" id="GO:0009103">
    <property type="term" value="P:lipopolysaccharide biosynthetic process"/>
    <property type="evidence" value="ECO:0007669"/>
    <property type="project" value="TreeGrafter"/>
</dbReference>
<keyword evidence="5" id="KW-1185">Reference proteome</keyword>
<proteinExistence type="predicted"/>
<dbReference type="InterPro" id="IPR001296">
    <property type="entry name" value="Glyco_trans_1"/>
</dbReference>
<gene>
    <name evidence="4" type="ORF">SAMN04488068_1865</name>
</gene>
<name>A0A1M5NU26_9GAMM</name>
<evidence type="ECO:0000256" key="1">
    <source>
        <dbReference type="ARBA" id="ARBA00022679"/>
    </source>
</evidence>
<dbReference type="PANTHER" id="PTHR46401">
    <property type="entry name" value="GLYCOSYLTRANSFERASE WBBK-RELATED"/>
    <property type="match status" value="1"/>
</dbReference>
<protein>
    <submittedName>
        <fullName evidence="4">Glycosyltransferase involved in cell wall bisynthesis</fullName>
    </submittedName>
</protein>
<dbReference type="EMBL" id="FQWZ01000004">
    <property type="protein sequence ID" value="SHG93061.1"/>
    <property type="molecule type" value="Genomic_DNA"/>
</dbReference>
<evidence type="ECO:0000313" key="4">
    <source>
        <dbReference type="EMBL" id="SHG93061.1"/>
    </source>
</evidence>
<dbReference type="Proteomes" id="UP000199758">
    <property type="component" value="Unassembled WGS sequence"/>
</dbReference>
<evidence type="ECO:0000313" key="5">
    <source>
        <dbReference type="Proteomes" id="UP000199758"/>
    </source>
</evidence>
<dbReference type="Pfam" id="PF12000">
    <property type="entry name" value="Glyco_trans_4_3"/>
    <property type="match status" value="1"/>
</dbReference>
<dbReference type="Gene3D" id="3.40.50.2000">
    <property type="entry name" value="Glycogen Phosphorylase B"/>
    <property type="match status" value="2"/>
</dbReference>
<dbReference type="RefSeq" id="WP_072896831.1">
    <property type="nucleotide sequence ID" value="NZ_FQWZ01000004.1"/>
</dbReference>
<dbReference type="OrthoDB" id="5416057at2"/>
<evidence type="ECO:0000259" key="3">
    <source>
        <dbReference type="Pfam" id="PF12000"/>
    </source>
</evidence>
<evidence type="ECO:0000259" key="2">
    <source>
        <dbReference type="Pfam" id="PF00534"/>
    </source>
</evidence>
<accession>A0A1M5NU26</accession>
<organism evidence="4 5">
    <name type="scientific">Hydrocarboniphaga daqingensis</name>
    <dbReference type="NCBI Taxonomy" id="490188"/>
    <lineage>
        <taxon>Bacteria</taxon>
        <taxon>Pseudomonadati</taxon>
        <taxon>Pseudomonadota</taxon>
        <taxon>Gammaproteobacteria</taxon>
        <taxon>Nevskiales</taxon>
        <taxon>Nevskiaceae</taxon>
        <taxon>Hydrocarboniphaga</taxon>
    </lineage>
</organism>
<sequence length="415" mass="46511">MNYLFIHQTVPGQYLHLIRHLALDPANRVYCIGQRVGVPIPGVETLLYAVDGALSPAAAGVGVEMDRAIRVGAAVADACRQLRDQYRFEPAIVIGHSGWGETLFVKDVFPGAPLLSYFEFYYHRHGADIGFDPEYASDFADPARLRVRNGVILMSADAADWGNTPTQWQCSLFPPELRQRITVLHEGVDTDALKPDPSACFDWPALGLQLKAEDEVVTYAARNLEPYRGFHSFMRAVPHIMRRRPRAQVVVVGGDEVSYGTPAAPGMTYREQLLAEIDGQYDPRRLHMLPALDHTRFRHLLQISSAHVYLTYPFILSWSFIEAMAAGCAIVGSSTPPVMEVMDDEVSGLAVDFFDAEQIADRVVTLLSDQALARRLRRAARQTAVRRYDLKRKILPRWIKLLQDLQRGHRPATGH</sequence>
<dbReference type="InterPro" id="IPR022623">
    <property type="entry name" value="Glyco_trans_4"/>
</dbReference>
<dbReference type="Pfam" id="PF00534">
    <property type="entry name" value="Glycos_transf_1"/>
    <property type="match status" value="1"/>
</dbReference>
<feature type="domain" description="Glycosyl transferase family 4" evidence="3">
    <location>
        <begin position="27"/>
        <end position="192"/>
    </location>
</feature>
<dbReference type="SUPFAM" id="SSF53756">
    <property type="entry name" value="UDP-Glycosyltransferase/glycogen phosphorylase"/>
    <property type="match status" value="1"/>
</dbReference>
<feature type="domain" description="Glycosyl transferase family 1" evidence="2">
    <location>
        <begin position="211"/>
        <end position="382"/>
    </location>
</feature>
<dbReference type="GO" id="GO:0016757">
    <property type="term" value="F:glycosyltransferase activity"/>
    <property type="evidence" value="ECO:0007669"/>
    <property type="project" value="InterPro"/>
</dbReference>
<dbReference type="AlphaFoldDB" id="A0A1M5NU26"/>
<reference evidence="4 5" key="1">
    <citation type="submission" date="2016-11" db="EMBL/GenBank/DDBJ databases">
        <authorList>
            <person name="Jaros S."/>
            <person name="Januszkiewicz K."/>
            <person name="Wedrychowicz H."/>
        </authorList>
    </citation>
    <scope>NUCLEOTIDE SEQUENCE [LARGE SCALE GENOMIC DNA]</scope>
    <source>
        <strain evidence="4 5">CGMCC 1.7049</strain>
    </source>
</reference>
<dbReference type="STRING" id="490188.SAMN04488068_1865"/>
<keyword evidence="1 4" id="KW-0808">Transferase</keyword>
<dbReference type="PANTHER" id="PTHR46401:SF2">
    <property type="entry name" value="GLYCOSYLTRANSFERASE WBBK-RELATED"/>
    <property type="match status" value="1"/>
</dbReference>